<feature type="transmembrane region" description="Helical" evidence="6">
    <location>
        <begin position="141"/>
        <end position="165"/>
    </location>
</feature>
<comment type="caution">
    <text evidence="8">The sequence shown here is derived from an EMBL/GenBank/DDBJ whole genome shotgun (WGS) entry which is preliminary data.</text>
</comment>
<evidence type="ECO:0000256" key="5">
    <source>
        <dbReference type="ARBA" id="ARBA00023136"/>
    </source>
</evidence>
<feature type="transmembrane region" description="Helical" evidence="6">
    <location>
        <begin position="67"/>
        <end position="86"/>
    </location>
</feature>
<name>A0AAD8NP05_TARER</name>
<evidence type="ECO:0000313" key="9">
    <source>
        <dbReference type="Proteomes" id="UP001229421"/>
    </source>
</evidence>
<gene>
    <name evidence="8" type="ORF">QVD17_31907</name>
</gene>
<dbReference type="InterPro" id="IPR003388">
    <property type="entry name" value="Reticulon"/>
</dbReference>
<evidence type="ECO:0000256" key="3">
    <source>
        <dbReference type="ARBA" id="ARBA00022824"/>
    </source>
</evidence>
<comment type="subcellular location">
    <subcellularLocation>
        <location evidence="1 6">Endoplasmic reticulum membrane</location>
        <topology evidence="1 6">Multi-pass membrane protein</topology>
    </subcellularLocation>
</comment>
<dbReference type="PANTHER" id="PTHR10994:SF164">
    <property type="entry name" value="RETICULON-LIKE PROTEIN"/>
    <property type="match status" value="1"/>
</dbReference>
<dbReference type="PANTHER" id="PTHR10994">
    <property type="entry name" value="RETICULON"/>
    <property type="match status" value="1"/>
</dbReference>
<dbReference type="PROSITE" id="PS50845">
    <property type="entry name" value="RETICULON"/>
    <property type="match status" value="1"/>
</dbReference>
<evidence type="ECO:0000256" key="6">
    <source>
        <dbReference type="RuleBase" id="RU363132"/>
    </source>
</evidence>
<reference evidence="8" key="1">
    <citation type="journal article" date="2023" name="bioRxiv">
        <title>Improved chromosome-level genome assembly for marigold (Tagetes erecta).</title>
        <authorList>
            <person name="Jiang F."/>
            <person name="Yuan L."/>
            <person name="Wang S."/>
            <person name="Wang H."/>
            <person name="Xu D."/>
            <person name="Wang A."/>
            <person name="Fan W."/>
        </authorList>
    </citation>
    <scope>NUCLEOTIDE SEQUENCE</scope>
    <source>
        <strain evidence="8">WSJ</strain>
        <tissue evidence="8">Leaf</tissue>
    </source>
</reference>
<evidence type="ECO:0000259" key="7">
    <source>
        <dbReference type="PROSITE" id="PS50845"/>
    </source>
</evidence>
<evidence type="ECO:0000256" key="4">
    <source>
        <dbReference type="ARBA" id="ARBA00022989"/>
    </source>
</evidence>
<evidence type="ECO:0000256" key="2">
    <source>
        <dbReference type="ARBA" id="ARBA00022692"/>
    </source>
</evidence>
<feature type="domain" description="Reticulon" evidence="7">
    <location>
        <begin position="34"/>
        <end position="216"/>
    </location>
</feature>
<keyword evidence="4 6" id="KW-1133">Transmembrane helix</keyword>
<keyword evidence="2 6" id="KW-0812">Transmembrane</keyword>
<keyword evidence="3 6" id="KW-0256">Endoplasmic reticulum</keyword>
<feature type="transmembrane region" description="Helical" evidence="6">
    <location>
        <begin position="43"/>
        <end position="60"/>
    </location>
</feature>
<dbReference type="GO" id="GO:0009617">
    <property type="term" value="P:response to bacterium"/>
    <property type="evidence" value="ECO:0007669"/>
    <property type="project" value="InterPro"/>
</dbReference>
<protein>
    <recommendedName>
        <fullName evidence="6">Reticulon-like protein</fullName>
    </recommendedName>
</protein>
<organism evidence="8 9">
    <name type="scientific">Tagetes erecta</name>
    <name type="common">African marigold</name>
    <dbReference type="NCBI Taxonomy" id="13708"/>
    <lineage>
        <taxon>Eukaryota</taxon>
        <taxon>Viridiplantae</taxon>
        <taxon>Streptophyta</taxon>
        <taxon>Embryophyta</taxon>
        <taxon>Tracheophyta</taxon>
        <taxon>Spermatophyta</taxon>
        <taxon>Magnoliopsida</taxon>
        <taxon>eudicotyledons</taxon>
        <taxon>Gunneridae</taxon>
        <taxon>Pentapetalae</taxon>
        <taxon>asterids</taxon>
        <taxon>campanulids</taxon>
        <taxon>Asterales</taxon>
        <taxon>Asteraceae</taxon>
        <taxon>Asteroideae</taxon>
        <taxon>Heliantheae alliance</taxon>
        <taxon>Tageteae</taxon>
        <taxon>Tagetes</taxon>
    </lineage>
</organism>
<keyword evidence="9" id="KW-1185">Reference proteome</keyword>
<sequence length="216" mass="25060">MATSSTDSDHDTNTYQNMANFKKYFHLLVGKGPVSDVLLWRNTRLSASILLGVTAVWSLFEVYAYNFVSLICHISIFAMLIIYITYTMAKYTQWDLPDFEEITIPESIFKWLYRKTNNLLLNFYYTASGEDLVRFLSTMSLLWMISVIGNHFSSLNLIYLCFLCVGTLPALYERHEAEVDYLVSKGIKDLKRLLEQFDSNVLSKIPRGQVKQKKRN</sequence>
<dbReference type="EMBL" id="JAUHHV010000008">
    <property type="protein sequence ID" value="KAK1416119.1"/>
    <property type="molecule type" value="Genomic_DNA"/>
</dbReference>
<dbReference type="InterPro" id="IPR045064">
    <property type="entry name" value="Reticulon-like"/>
</dbReference>
<keyword evidence="5 6" id="KW-0472">Membrane</keyword>
<evidence type="ECO:0000256" key="1">
    <source>
        <dbReference type="ARBA" id="ARBA00004477"/>
    </source>
</evidence>
<accession>A0AAD8NP05</accession>
<dbReference type="Pfam" id="PF02453">
    <property type="entry name" value="Reticulon"/>
    <property type="match status" value="1"/>
</dbReference>
<dbReference type="GO" id="GO:0005789">
    <property type="term" value="C:endoplasmic reticulum membrane"/>
    <property type="evidence" value="ECO:0007669"/>
    <property type="project" value="UniProtKB-SubCell"/>
</dbReference>
<dbReference type="AlphaFoldDB" id="A0AAD8NP05"/>
<proteinExistence type="predicted"/>
<dbReference type="Proteomes" id="UP001229421">
    <property type="component" value="Unassembled WGS sequence"/>
</dbReference>
<evidence type="ECO:0000313" key="8">
    <source>
        <dbReference type="EMBL" id="KAK1416119.1"/>
    </source>
</evidence>